<dbReference type="Pfam" id="PF11028">
    <property type="entry name" value="TMEM260-like"/>
    <property type="match status" value="1"/>
</dbReference>
<dbReference type="PANTHER" id="PTHR16214">
    <property type="entry name" value="TRANSMEMBRANE PROTEIN 260"/>
    <property type="match status" value="1"/>
</dbReference>
<dbReference type="KEGG" id="rmar:GBA65_02660"/>
<feature type="transmembrane region" description="Helical" evidence="1">
    <location>
        <begin position="15"/>
        <end position="41"/>
    </location>
</feature>
<evidence type="ECO:0000313" key="3">
    <source>
        <dbReference type="Proteomes" id="UP000502706"/>
    </source>
</evidence>
<keyword evidence="3" id="KW-1185">Reference proteome</keyword>
<keyword evidence="1" id="KW-1133">Transmembrane helix</keyword>
<name>A0A6G8PTD8_9ACTN</name>
<feature type="transmembrane region" description="Helical" evidence="1">
    <location>
        <begin position="138"/>
        <end position="158"/>
    </location>
</feature>
<protein>
    <submittedName>
        <fullName evidence="2">DUF2723 domain-containing protein</fullName>
    </submittedName>
</protein>
<feature type="transmembrane region" description="Helical" evidence="1">
    <location>
        <begin position="115"/>
        <end position="132"/>
    </location>
</feature>
<dbReference type="EMBL" id="CP045121">
    <property type="protein sequence ID" value="QIN77593.1"/>
    <property type="molecule type" value="Genomic_DNA"/>
</dbReference>
<keyword evidence="1" id="KW-0812">Transmembrane</keyword>
<sequence length="257" mass="27045">MAVNGAGRSLARTGAAALGALTVLLVFVLYLGTLAPTVLYYDYPELFDPAMLQAEAAVLGIGHPSGYPTYMMLTHLFTYLPIGDAAYGVNLASAVYGALAVAVIYGAGLRLSGQAVAAAVGALALGVSPLFWSQAVIAEVYTLNALFVAVVVAVLLLWRDRREDRYLMLAALLVGLSLTHHLTSGLLIPAGLAFVFVVDRKKLRRGGLLLRSLGLFLVGLLPYLYLPIRAAMEAPLNEADPSSPGRFLLLVTGAATS</sequence>
<evidence type="ECO:0000256" key="1">
    <source>
        <dbReference type="SAM" id="Phobius"/>
    </source>
</evidence>
<feature type="transmembrane region" description="Helical" evidence="1">
    <location>
        <begin position="170"/>
        <end position="196"/>
    </location>
</feature>
<dbReference type="AlphaFoldDB" id="A0A6G8PTD8"/>
<organism evidence="2 3">
    <name type="scientific">Rubrobacter marinus</name>
    <dbReference type="NCBI Taxonomy" id="2653852"/>
    <lineage>
        <taxon>Bacteria</taxon>
        <taxon>Bacillati</taxon>
        <taxon>Actinomycetota</taxon>
        <taxon>Rubrobacteria</taxon>
        <taxon>Rubrobacterales</taxon>
        <taxon>Rubrobacteraceae</taxon>
        <taxon>Rubrobacter</taxon>
    </lineage>
</organism>
<feature type="transmembrane region" description="Helical" evidence="1">
    <location>
        <begin position="208"/>
        <end position="226"/>
    </location>
</feature>
<reference evidence="2 3" key="1">
    <citation type="submission" date="2019-10" db="EMBL/GenBank/DDBJ databases">
        <title>Rubrobacter sp nov SCSIO 52915 isolated from a deep-sea sediment in the South China Sea.</title>
        <authorList>
            <person name="Chen R.W."/>
        </authorList>
    </citation>
    <scope>NUCLEOTIDE SEQUENCE [LARGE SCALE GENOMIC DNA]</scope>
    <source>
        <strain evidence="2 3">SCSIO 52915</strain>
    </source>
</reference>
<accession>A0A6G8PTD8</accession>
<keyword evidence="1" id="KW-0472">Membrane</keyword>
<evidence type="ECO:0000313" key="2">
    <source>
        <dbReference type="EMBL" id="QIN77593.1"/>
    </source>
</evidence>
<feature type="transmembrane region" description="Helical" evidence="1">
    <location>
        <begin position="85"/>
        <end position="108"/>
    </location>
</feature>
<dbReference type="InterPro" id="IPR021280">
    <property type="entry name" value="TMEM260-like"/>
</dbReference>
<proteinExistence type="predicted"/>
<dbReference type="InterPro" id="IPR052724">
    <property type="entry name" value="GT117_domain-containing"/>
</dbReference>
<gene>
    <name evidence="2" type="ORF">GBA65_02660</name>
</gene>
<dbReference type="PANTHER" id="PTHR16214:SF3">
    <property type="entry name" value="TRANSMEMBRANE PROTEIN 260"/>
    <property type="match status" value="1"/>
</dbReference>
<dbReference type="Proteomes" id="UP000502706">
    <property type="component" value="Chromosome"/>
</dbReference>